<keyword evidence="17" id="KW-0121">Carboxypeptidase</keyword>
<keyword evidence="9" id="KW-0961">Cell wall biogenesis/degradation</keyword>
<feature type="binding site" evidence="11">
    <location>
        <position position="629"/>
    </location>
    <ligand>
        <name>substrate</name>
    </ligand>
</feature>
<dbReference type="Proteomes" id="UP000315750">
    <property type="component" value="Chromosome"/>
</dbReference>
<feature type="active site" description="Acyl-ester intermediate" evidence="10">
    <location>
        <position position="451"/>
    </location>
</feature>
<proteinExistence type="inferred from homology"/>
<organism evidence="17 18">
    <name type="scientific">Aeoliella mucimassa</name>
    <dbReference type="NCBI Taxonomy" id="2527972"/>
    <lineage>
        <taxon>Bacteria</taxon>
        <taxon>Pseudomonadati</taxon>
        <taxon>Planctomycetota</taxon>
        <taxon>Planctomycetia</taxon>
        <taxon>Pirellulales</taxon>
        <taxon>Lacipirellulaceae</taxon>
        <taxon>Aeoliella</taxon>
    </lineage>
</organism>
<evidence type="ECO:0000256" key="1">
    <source>
        <dbReference type="ARBA" id="ARBA00001526"/>
    </source>
</evidence>
<dbReference type="RefSeq" id="WP_145248839.1">
    <property type="nucleotide sequence ID" value="NZ_CP036278.1"/>
</dbReference>
<dbReference type="PRINTS" id="PR00725">
    <property type="entry name" value="DADACBPTASE1"/>
</dbReference>
<dbReference type="GO" id="GO:0006508">
    <property type="term" value="P:proteolysis"/>
    <property type="evidence" value="ECO:0007669"/>
    <property type="project" value="InterPro"/>
</dbReference>
<dbReference type="EMBL" id="CP036278">
    <property type="protein sequence ID" value="QDU57581.1"/>
    <property type="molecule type" value="Genomic_DNA"/>
</dbReference>
<evidence type="ECO:0000256" key="2">
    <source>
        <dbReference type="ARBA" id="ARBA00007164"/>
    </source>
</evidence>
<dbReference type="InterPro" id="IPR002477">
    <property type="entry name" value="Peptidoglycan-bd-like"/>
</dbReference>
<dbReference type="GO" id="GO:0030655">
    <property type="term" value="P:beta-lactam antibiotic catabolic process"/>
    <property type="evidence" value="ECO:0007669"/>
    <property type="project" value="InterPro"/>
</dbReference>
<dbReference type="AlphaFoldDB" id="A0A518AS84"/>
<keyword evidence="7" id="KW-0133">Cell shape</keyword>
<feature type="signal peptide" evidence="13">
    <location>
        <begin position="1"/>
        <end position="28"/>
    </location>
</feature>
<dbReference type="SUPFAM" id="SSF56601">
    <property type="entry name" value="beta-lactamase/transpeptidase-like"/>
    <property type="match status" value="2"/>
</dbReference>
<protein>
    <recommendedName>
        <fullName evidence="4">beta-lactamase</fullName>
        <ecNumber evidence="4">3.5.2.6</ecNumber>
    </recommendedName>
</protein>
<evidence type="ECO:0000256" key="13">
    <source>
        <dbReference type="SAM" id="SignalP"/>
    </source>
</evidence>
<dbReference type="GO" id="GO:0008800">
    <property type="term" value="F:beta-lactamase activity"/>
    <property type="evidence" value="ECO:0007669"/>
    <property type="project" value="UniProtKB-EC"/>
</dbReference>
<evidence type="ECO:0000256" key="8">
    <source>
        <dbReference type="ARBA" id="ARBA00022984"/>
    </source>
</evidence>
<dbReference type="InterPro" id="IPR045155">
    <property type="entry name" value="Beta-lactam_cat"/>
</dbReference>
<keyword evidence="18" id="KW-1185">Reference proteome</keyword>
<dbReference type="Pfam" id="PF00768">
    <property type="entry name" value="Peptidase_S11"/>
    <property type="match status" value="1"/>
</dbReference>
<evidence type="ECO:0000256" key="7">
    <source>
        <dbReference type="ARBA" id="ARBA00022960"/>
    </source>
</evidence>
<keyword evidence="17" id="KW-0645">Protease</keyword>
<dbReference type="Gene3D" id="3.40.710.10">
    <property type="entry name" value="DD-peptidase/beta-lactamase superfamily"/>
    <property type="match status" value="2"/>
</dbReference>
<feature type="active site" evidence="10">
    <location>
        <position position="511"/>
    </location>
</feature>
<dbReference type="InterPro" id="IPR036366">
    <property type="entry name" value="PGBDSf"/>
</dbReference>
<dbReference type="InterPro" id="IPR000871">
    <property type="entry name" value="Beta-lactam_class-A"/>
</dbReference>
<dbReference type="PANTHER" id="PTHR35333">
    <property type="entry name" value="BETA-LACTAMASE"/>
    <property type="match status" value="1"/>
</dbReference>
<dbReference type="GO" id="GO:0009252">
    <property type="term" value="P:peptidoglycan biosynthetic process"/>
    <property type="evidence" value="ECO:0007669"/>
    <property type="project" value="UniProtKB-KW"/>
</dbReference>
<dbReference type="OrthoDB" id="9791132at2"/>
<accession>A0A518AS84</accession>
<evidence type="ECO:0000256" key="3">
    <source>
        <dbReference type="ARBA" id="ARBA00009009"/>
    </source>
</evidence>
<dbReference type="InterPro" id="IPR001967">
    <property type="entry name" value="Peptidase_S11_N"/>
</dbReference>
<feature type="chain" id="PRO_5021841497" description="beta-lactamase" evidence="13">
    <location>
        <begin position="29"/>
        <end position="698"/>
    </location>
</feature>
<evidence type="ECO:0000256" key="11">
    <source>
        <dbReference type="PIRSR" id="PIRSR618044-2"/>
    </source>
</evidence>
<dbReference type="InterPro" id="IPR018044">
    <property type="entry name" value="Peptidase_S11"/>
</dbReference>
<gene>
    <name evidence="17" type="ORF">Pan181_37990</name>
</gene>
<feature type="active site" description="Proton acceptor" evidence="10">
    <location>
        <position position="454"/>
    </location>
</feature>
<keyword evidence="6 17" id="KW-0378">Hydrolase</keyword>
<comment type="similarity">
    <text evidence="2 12">Belongs to the peptidase S11 family.</text>
</comment>
<evidence type="ECO:0000259" key="16">
    <source>
        <dbReference type="Pfam" id="PF13354"/>
    </source>
</evidence>
<dbReference type="InterPro" id="IPR036365">
    <property type="entry name" value="PGBD-like_sf"/>
</dbReference>
<feature type="domain" description="Peptidoglycan binding-like" evidence="15">
    <location>
        <begin position="330"/>
        <end position="387"/>
    </location>
</feature>
<dbReference type="InterPro" id="IPR012338">
    <property type="entry name" value="Beta-lactam/transpept-like"/>
</dbReference>
<evidence type="ECO:0000256" key="6">
    <source>
        <dbReference type="ARBA" id="ARBA00022801"/>
    </source>
</evidence>
<evidence type="ECO:0000256" key="12">
    <source>
        <dbReference type="RuleBase" id="RU004016"/>
    </source>
</evidence>
<dbReference type="GO" id="GO:0046677">
    <property type="term" value="P:response to antibiotic"/>
    <property type="evidence" value="ECO:0007669"/>
    <property type="project" value="InterPro"/>
</dbReference>
<evidence type="ECO:0000259" key="15">
    <source>
        <dbReference type="Pfam" id="PF01471"/>
    </source>
</evidence>
<reference evidence="17 18" key="1">
    <citation type="submission" date="2019-02" db="EMBL/GenBank/DDBJ databases">
        <title>Deep-cultivation of Planctomycetes and their phenomic and genomic characterization uncovers novel biology.</title>
        <authorList>
            <person name="Wiegand S."/>
            <person name="Jogler M."/>
            <person name="Boedeker C."/>
            <person name="Pinto D."/>
            <person name="Vollmers J."/>
            <person name="Rivas-Marin E."/>
            <person name="Kohn T."/>
            <person name="Peeters S.H."/>
            <person name="Heuer A."/>
            <person name="Rast P."/>
            <person name="Oberbeckmann S."/>
            <person name="Bunk B."/>
            <person name="Jeske O."/>
            <person name="Meyerdierks A."/>
            <person name="Storesund J.E."/>
            <person name="Kallscheuer N."/>
            <person name="Luecker S."/>
            <person name="Lage O.M."/>
            <person name="Pohl T."/>
            <person name="Merkel B.J."/>
            <person name="Hornburger P."/>
            <person name="Mueller R.-W."/>
            <person name="Bruemmer F."/>
            <person name="Labrenz M."/>
            <person name="Spormann A.M."/>
            <person name="Op den Camp H."/>
            <person name="Overmann J."/>
            <person name="Amann R."/>
            <person name="Jetten M.S.M."/>
            <person name="Mascher T."/>
            <person name="Medema M.H."/>
            <person name="Devos D.P."/>
            <person name="Kaster A.-K."/>
            <person name="Ovreas L."/>
            <person name="Rohde M."/>
            <person name="Galperin M.Y."/>
            <person name="Jogler C."/>
        </authorList>
    </citation>
    <scope>NUCLEOTIDE SEQUENCE [LARGE SCALE GENOMIC DNA]</scope>
    <source>
        <strain evidence="17 18">Pan181</strain>
    </source>
</reference>
<keyword evidence="8" id="KW-0573">Peptidoglycan synthesis</keyword>
<sequence length="698" mass="75796" precursor="true">MLHPRYTQHLMLAAALLLTTCFSTSTKAESPEASRDQKPVPSELEKLVLPLIENHRGEVGVMIRFLPTGETFAYRADQAMPTASLIKFPIMMATYKAIHEGKLKLEQPITLKEDDQVPGSGVLTTHFSPGLQLSLRDAIQLMIAFSDNTATNLVIDQVGIEETNRLMESLGCDETRLNSKVYRRDTSVNPERSQKYGLGSTSCRDMIQLAELVSNDEFLGKEDCEQILKHLYDCTAKSGVPRLLPESIRIAHKTGSVGDSRTDAGLIDTPKGKIAFCVLTTKNDDHSWDDSNEAELLAAEIGLIAYNYFAGDAEAAPPAIARTLKIGAAGDLVEGLQRTLNVRLKPSPNISVDGDFGPNTESAVIAFQKQESLEPNGVVDRQMWKALGPLVDESEAIPTVAEIAAVNEEKLPREPLTGPPIVTCPAWCFVDVKTGTMLAGDNEHMIRDPASTTKIMTAYLVLKYAEDHPEALESTITFSQRADDTSGSTSAVKAGEQLTVGELLYGLLLPSGNDASVALAEKFGELINPDGEGDSYDRFIAAMNDTAKELGMVDTGYRNSHGLTARGHVTTVADMAILGRKALENETFRKIVSTRRYLVEVESVVGYKRQIVWKNTNQLLQREGYLGVKTGTTGPAGACLVAAGERDGVEIVGVVLGSSSTPARYADMRNLFRYVWSNELHLGNKSEVSTTGAPSADE</sequence>
<dbReference type="PANTHER" id="PTHR35333:SF3">
    <property type="entry name" value="BETA-LACTAMASE-TYPE TRANSPEPTIDASE FOLD CONTAINING PROTEIN"/>
    <property type="match status" value="1"/>
</dbReference>
<dbReference type="Gene3D" id="1.10.101.10">
    <property type="entry name" value="PGBD-like superfamily/PGBD"/>
    <property type="match status" value="1"/>
</dbReference>
<evidence type="ECO:0000256" key="4">
    <source>
        <dbReference type="ARBA" id="ARBA00012865"/>
    </source>
</evidence>
<evidence type="ECO:0000256" key="9">
    <source>
        <dbReference type="ARBA" id="ARBA00023316"/>
    </source>
</evidence>
<dbReference type="GO" id="GO:0008360">
    <property type="term" value="P:regulation of cell shape"/>
    <property type="evidence" value="ECO:0007669"/>
    <property type="project" value="UniProtKB-KW"/>
</dbReference>
<name>A0A518AS84_9BACT</name>
<dbReference type="SUPFAM" id="SSF47090">
    <property type="entry name" value="PGBD-like"/>
    <property type="match status" value="1"/>
</dbReference>
<evidence type="ECO:0000313" key="17">
    <source>
        <dbReference type="EMBL" id="QDU57581.1"/>
    </source>
</evidence>
<dbReference type="Pfam" id="PF01471">
    <property type="entry name" value="PG_binding_1"/>
    <property type="match status" value="1"/>
</dbReference>
<evidence type="ECO:0000313" key="18">
    <source>
        <dbReference type="Proteomes" id="UP000315750"/>
    </source>
</evidence>
<dbReference type="GO" id="GO:0009002">
    <property type="term" value="F:serine-type D-Ala-D-Ala carboxypeptidase activity"/>
    <property type="evidence" value="ECO:0007669"/>
    <property type="project" value="UniProtKB-EC"/>
</dbReference>
<dbReference type="KEGG" id="amuc:Pan181_37990"/>
<feature type="domain" description="Beta-lactamase class A catalytic" evidence="16">
    <location>
        <begin position="60"/>
        <end position="280"/>
    </location>
</feature>
<evidence type="ECO:0000256" key="5">
    <source>
        <dbReference type="ARBA" id="ARBA00022729"/>
    </source>
</evidence>
<evidence type="ECO:0000259" key="14">
    <source>
        <dbReference type="Pfam" id="PF00768"/>
    </source>
</evidence>
<keyword evidence="5 13" id="KW-0732">Signal</keyword>
<feature type="domain" description="Peptidase S11 D-alanyl-D-alanine carboxypeptidase A N-terminal" evidence="14">
    <location>
        <begin position="420"/>
        <end position="659"/>
    </location>
</feature>
<evidence type="ECO:0000256" key="10">
    <source>
        <dbReference type="PIRSR" id="PIRSR618044-1"/>
    </source>
</evidence>
<dbReference type="EC" id="3.5.2.6" evidence="4"/>
<comment type="similarity">
    <text evidence="3">Belongs to the class-A beta-lactamase family.</text>
</comment>
<dbReference type="Pfam" id="PF13354">
    <property type="entry name" value="Beta-lactamase2"/>
    <property type="match status" value="1"/>
</dbReference>
<dbReference type="GO" id="GO:0071555">
    <property type="term" value="P:cell wall organization"/>
    <property type="evidence" value="ECO:0007669"/>
    <property type="project" value="UniProtKB-KW"/>
</dbReference>
<comment type="catalytic activity">
    <reaction evidence="1">
        <text>a beta-lactam + H2O = a substituted beta-amino acid</text>
        <dbReference type="Rhea" id="RHEA:20401"/>
        <dbReference type="ChEBI" id="CHEBI:15377"/>
        <dbReference type="ChEBI" id="CHEBI:35627"/>
        <dbReference type="ChEBI" id="CHEBI:140347"/>
        <dbReference type="EC" id="3.5.2.6"/>
    </reaction>
</comment>